<dbReference type="PANTHER" id="PTHR11070:SF48">
    <property type="entry name" value="ATP-DEPENDENT HELICASE_NUCLEASE SUBUNIT A"/>
    <property type="match status" value="1"/>
</dbReference>
<evidence type="ECO:0000256" key="12">
    <source>
        <dbReference type="ARBA" id="ARBA00034808"/>
    </source>
</evidence>
<feature type="domain" description="UvrD-like helicase ATP-binding" evidence="16">
    <location>
        <begin position="11"/>
        <end position="447"/>
    </location>
</feature>
<evidence type="ECO:0000313" key="18">
    <source>
        <dbReference type="EMBL" id="MBP1933631.1"/>
    </source>
</evidence>
<feature type="binding site" evidence="14">
    <location>
        <begin position="32"/>
        <end position="39"/>
    </location>
    <ligand>
        <name>ATP</name>
        <dbReference type="ChEBI" id="CHEBI:30616"/>
    </ligand>
</feature>
<keyword evidence="1" id="KW-0540">Nuclease</keyword>
<evidence type="ECO:0000256" key="13">
    <source>
        <dbReference type="ARBA" id="ARBA00048988"/>
    </source>
</evidence>
<dbReference type="Pfam" id="PF13361">
    <property type="entry name" value="UvrD_C"/>
    <property type="match status" value="1"/>
</dbReference>
<dbReference type="Gene3D" id="3.40.50.300">
    <property type="entry name" value="P-loop containing nucleotide triphosphate hydrolases"/>
    <property type="match status" value="3"/>
</dbReference>
<dbReference type="InterPro" id="IPR038726">
    <property type="entry name" value="PDDEXK_AddAB-type"/>
</dbReference>
<organism evidence="18 19">
    <name type="scientific">Ammoniphilus resinae</name>
    <dbReference type="NCBI Taxonomy" id="861532"/>
    <lineage>
        <taxon>Bacteria</taxon>
        <taxon>Bacillati</taxon>
        <taxon>Bacillota</taxon>
        <taxon>Bacilli</taxon>
        <taxon>Bacillales</taxon>
        <taxon>Paenibacillaceae</taxon>
        <taxon>Aneurinibacillus group</taxon>
        <taxon>Ammoniphilus</taxon>
    </lineage>
</organism>
<accession>A0ABS4GTM2</accession>
<evidence type="ECO:0000256" key="6">
    <source>
        <dbReference type="ARBA" id="ARBA00022839"/>
    </source>
</evidence>
<evidence type="ECO:0000256" key="10">
    <source>
        <dbReference type="ARBA" id="ARBA00023235"/>
    </source>
</evidence>
<evidence type="ECO:0000256" key="9">
    <source>
        <dbReference type="ARBA" id="ARBA00023204"/>
    </source>
</evidence>
<keyword evidence="7 14" id="KW-0067">ATP-binding</keyword>
<dbReference type="PROSITE" id="PS51198">
    <property type="entry name" value="UVRD_HELICASE_ATP_BIND"/>
    <property type="match status" value="1"/>
</dbReference>
<dbReference type="InterPro" id="IPR011604">
    <property type="entry name" value="PDDEXK-like_dom_sf"/>
</dbReference>
<dbReference type="InterPro" id="IPR014017">
    <property type="entry name" value="DNA_helicase_UvrD-like_C"/>
</dbReference>
<dbReference type="Pfam" id="PF12705">
    <property type="entry name" value="PDDEXK_1"/>
    <property type="match status" value="1"/>
</dbReference>
<evidence type="ECO:0000259" key="16">
    <source>
        <dbReference type="PROSITE" id="PS51198"/>
    </source>
</evidence>
<dbReference type="EMBL" id="JAGGKT010000012">
    <property type="protein sequence ID" value="MBP1933631.1"/>
    <property type="molecule type" value="Genomic_DNA"/>
</dbReference>
<evidence type="ECO:0000313" key="19">
    <source>
        <dbReference type="Proteomes" id="UP001519343"/>
    </source>
</evidence>
<evidence type="ECO:0000256" key="4">
    <source>
        <dbReference type="ARBA" id="ARBA00022801"/>
    </source>
</evidence>
<evidence type="ECO:0000256" key="11">
    <source>
        <dbReference type="ARBA" id="ARBA00034617"/>
    </source>
</evidence>
<dbReference type="GO" id="GO:0016787">
    <property type="term" value="F:hydrolase activity"/>
    <property type="evidence" value="ECO:0007669"/>
    <property type="project" value="UniProtKB-KW"/>
</dbReference>
<dbReference type="PANTHER" id="PTHR11070">
    <property type="entry name" value="UVRD / RECB / PCRA DNA HELICASE FAMILY MEMBER"/>
    <property type="match status" value="1"/>
</dbReference>
<dbReference type="InterPro" id="IPR014016">
    <property type="entry name" value="UvrD-like_ATP-bd"/>
</dbReference>
<keyword evidence="6" id="KW-0269">Exonuclease</keyword>
<dbReference type="InterPro" id="IPR000212">
    <property type="entry name" value="DNA_helicase_UvrD/REP"/>
</dbReference>
<dbReference type="Gene3D" id="1.10.486.10">
    <property type="entry name" value="PCRA, domain 4"/>
    <property type="match status" value="1"/>
</dbReference>
<dbReference type="Gene3D" id="3.30.160.800">
    <property type="match status" value="1"/>
</dbReference>
<protein>
    <recommendedName>
        <fullName evidence="12">DNA 3'-5' helicase</fullName>
        <ecNumber evidence="12">5.6.2.4</ecNumber>
    </recommendedName>
</protein>
<evidence type="ECO:0000256" key="1">
    <source>
        <dbReference type="ARBA" id="ARBA00022722"/>
    </source>
</evidence>
<evidence type="ECO:0000256" key="8">
    <source>
        <dbReference type="ARBA" id="ARBA00023125"/>
    </source>
</evidence>
<dbReference type="PROSITE" id="PS51217">
    <property type="entry name" value="UVRD_HELICASE_CTER"/>
    <property type="match status" value="1"/>
</dbReference>
<evidence type="ECO:0000256" key="3">
    <source>
        <dbReference type="ARBA" id="ARBA00022763"/>
    </source>
</evidence>
<keyword evidence="2 14" id="KW-0547">Nucleotide-binding</keyword>
<evidence type="ECO:0000256" key="5">
    <source>
        <dbReference type="ARBA" id="ARBA00022806"/>
    </source>
</evidence>
<keyword evidence="8" id="KW-0238">DNA-binding</keyword>
<dbReference type="RefSeq" id="WP_209811647.1">
    <property type="nucleotide sequence ID" value="NZ_JAGGKT010000012.1"/>
</dbReference>
<feature type="domain" description="UvrD-like helicase C-terminal" evidence="17">
    <location>
        <begin position="481"/>
        <end position="773"/>
    </location>
</feature>
<comment type="catalytic activity">
    <reaction evidence="13">
        <text>ATP + H2O = ADP + phosphate + H(+)</text>
        <dbReference type="Rhea" id="RHEA:13065"/>
        <dbReference type="ChEBI" id="CHEBI:15377"/>
        <dbReference type="ChEBI" id="CHEBI:15378"/>
        <dbReference type="ChEBI" id="CHEBI:30616"/>
        <dbReference type="ChEBI" id="CHEBI:43474"/>
        <dbReference type="ChEBI" id="CHEBI:456216"/>
        <dbReference type="EC" id="5.6.2.4"/>
    </reaction>
</comment>
<dbReference type="Gene3D" id="3.90.320.10">
    <property type="match status" value="1"/>
</dbReference>
<keyword evidence="9" id="KW-0234">DNA repair</keyword>
<dbReference type="GO" id="GO:0003678">
    <property type="term" value="F:DNA helicase activity"/>
    <property type="evidence" value="ECO:0007669"/>
    <property type="project" value="UniProtKB-EC"/>
</dbReference>
<evidence type="ECO:0000256" key="14">
    <source>
        <dbReference type="PROSITE-ProRule" id="PRU00560"/>
    </source>
</evidence>
<comment type="catalytic activity">
    <reaction evidence="11">
        <text>Couples ATP hydrolysis with the unwinding of duplex DNA by translocating in the 3'-5' direction.</text>
        <dbReference type="EC" id="5.6.2.4"/>
    </reaction>
</comment>
<dbReference type="Proteomes" id="UP001519343">
    <property type="component" value="Unassembled WGS sequence"/>
</dbReference>
<dbReference type="SUPFAM" id="SSF52980">
    <property type="entry name" value="Restriction endonuclease-like"/>
    <property type="match status" value="1"/>
</dbReference>
<name>A0ABS4GTM2_9BACL</name>
<keyword evidence="19" id="KW-1185">Reference proteome</keyword>
<gene>
    <name evidence="18" type="ORF">J2Z37_003644</name>
</gene>
<evidence type="ECO:0000256" key="2">
    <source>
        <dbReference type="ARBA" id="ARBA00022741"/>
    </source>
</evidence>
<keyword evidence="3" id="KW-0227">DNA damage</keyword>
<keyword evidence="10" id="KW-0413">Isomerase</keyword>
<evidence type="ECO:0000259" key="17">
    <source>
        <dbReference type="PROSITE" id="PS51217"/>
    </source>
</evidence>
<sequence length="1198" mass="138306">MQQTIQINRNPKPFAGQEKAITVLDRSMLVSAGAGSGKTWVLTERYLEMLSKGYRPSQIVAITFTEKAAGEMKGRIRAAVQKMALQAEDPGEKRYWEQCEQELKQSLITTIHGFCARLLRANPVEAKLDPDFSVLDGMEGSLLIRDMFQEAVQWFLEQGGEEAQGLYQEFGQISAIVEAALTLFEKLRVYHKTTDDLWLETKEQVAVQEERFHAALRHLDECIYQLKDEFELIKGGAKKPAKYFGAFEDWMFRYDQLRARLESCGAALNDQDLLSIQDLLQNKWTKSGPDHFKELTDHLRLELLPAWVNSIVLPRYLPLVRTLLSVVEQAEKLYQQEKEQRMLVDFNDLESFAAALLKNNPHVCEKWQKRVEFLLVDEFQDTNSLQKLIIDCFTGQGKQMKLFVVGDGKQSIYRFRGADVQVFYQMEQEIVHEGGEKVSLAMNFRTQAGVIGYINSLFSVLMQRKEDDPLFYTVYEDLEAFRKLEKQEPQIEFIPAEQSGNDQRNAEPEGETSEEEEQHWVEKEADLIARRLKQMVEGQETLVWKKEASGEEMPVPARYGDMAILLAARSQMHVYEFTFQEYGIPYIVVGGRQFYQKQEVLDLINLLRLIQNPEDEVSLLGFLRSPFVQLSDESLFWLTRNSTLSRAFFKSEDKPGQMTAKDWQKLIKARHWVENWHQVSKWDGLYSLLQQVMDDTGFLLTLMAGPQGEQRIANVEKFLQLVSEWVDRKGYHLYDLVQFLSRMQEEQVQEQEASVVEDQRDAVVIMSVHASKGLEFPIVCIPELRKDVLKKGSSTTSVLYQPDLGVGVKLRELEKGMPGNGLYECLADEEKHRELQEAKRLLYVAMTRARDHLILVGSKPKGKTNWLQWIMEHLGWEEFEDSLTQSVIDQPNWKMKVWSGEEIPDFTKVSDITGKTNWQAWIEQGEKLDDRDLPDLPLMEDWQEDRVDEAAKAAHLPILSASALMLYEKCPRSFYLNYIEGLYGLDDFVQVGKKDDSNDGDGSLSSTEMGTLVHRLIECYPDGQVKDLVSVQEELFGSDRLMSEEDRHKVDVYMASYRQFMERCEPGPYEGEKTLFMMWQGQPIQGTLDRVQFLADGTIHIYDFKTNRLRGTLEEALEPYRLQGYLYVAMAEKVLIRPVSSMKFVFLQSGESIDLPLDQVEQAKYRNKVEQIVGQLKRQKNIDEYPPCSNLSCICHLF</sequence>
<feature type="compositionally biased region" description="Acidic residues" evidence="15">
    <location>
        <begin position="508"/>
        <end position="517"/>
    </location>
</feature>
<dbReference type="InterPro" id="IPR027417">
    <property type="entry name" value="P-loop_NTPase"/>
</dbReference>
<dbReference type="SUPFAM" id="SSF52540">
    <property type="entry name" value="P-loop containing nucleoside triphosphate hydrolases"/>
    <property type="match status" value="1"/>
</dbReference>
<dbReference type="EC" id="5.6.2.4" evidence="12"/>
<evidence type="ECO:0000256" key="15">
    <source>
        <dbReference type="SAM" id="MobiDB-lite"/>
    </source>
</evidence>
<keyword evidence="4 14" id="KW-0378">Hydrolase</keyword>
<comment type="caution">
    <text evidence="18">The sequence shown here is derived from an EMBL/GenBank/DDBJ whole genome shotgun (WGS) entry which is preliminary data.</text>
</comment>
<dbReference type="InterPro" id="IPR011335">
    <property type="entry name" value="Restrct_endonuc-II-like"/>
</dbReference>
<reference evidence="18 19" key="1">
    <citation type="submission" date="2021-03" db="EMBL/GenBank/DDBJ databases">
        <title>Genomic Encyclopedia of Type Strains, Phase IV (KMG-IV): sequencing the most valuable type-strain genomes for metagenomic binning, comparative biology and taxonomic classification.</title>
        <authorList>
            <person name="Goeker M."/>
        </authorList>
    </citation>
    <scope>NUCLEOTIDE SEQUENCE [LARGE SCALE GENOMIC DNA]</scope>
    <source>
        <strain evidence="18 19">DSM 24738</strain>
    </source>
</reference>
<feature type="region of interest" description="Disordered" evidence="15">
    <location>
        <begin position="492"/>
        <end position="519"/>
    </location>
</feature>
<evidence type="ECO:0000256" key="7">
    <source>
        <dbReference type="ARBA" id="ARBA00022840"/>
    </source>
</evidence>
<proteinExistence type="predicted"/>
<dbReference type="Pfam" id="PF00580">
    <property type="entry name" value="UvrD-helicase"/>
    <property type="match status" value="1"/>
</dbReference>
<keyword evidence="5 14" id="KW-0347">Helicase</keyword>